<dbReference type="InterPro" id="IPR011990">
    <property type="entry name" value="TPR-like_helical_dom_sf"/>
</dbReference>
<dbReference type="InterPro" id="IPR029787">
    <property type="entry name" value="Nucleotide_cyclase"/>
</dbReference>
<dbReference type="NCBIfam" id="TIGR00254">
    <property type="entry name" value="GGDEF"/>
    <property type="match status" value="1"/>
</dbReference>
<dbReference type="EMBL" id="JAESND010000010">
    <property type="protein sequence ID" value="MBM3117503.1"/>
    <property type="molecule type" value="Genomic_DNA"/>
</dbReference>
<evidence type="ECO:0000313" key="5">
    <source>
        <dbReference type="Proteomes" id="UP000809431"/>
    </source>
</evidence>
<dbReference type="Pfam" id="PF00990">
    <property type="entry name" value="GGDEF"/>
    <property type="match status" value="1"/>
</dbReference>
<gene>
    <name evidence="4" type="ORF">JMJ54_16830</name>
</gene>
<dbReference type="PROSITE" id="PS50887">
    <property type="entry name" value="GGDEF"/>
    <property type="match status" value="1"/>
</dbReference>
<sequence length="468" mass="49118">MPSASLASADWRAQLAAAQASIAREHADTGALRALLPAVKTEHLAEIGLWLGLSLLLEALLPQAVEAWMSALDAALANGQSRLATLLWLELATLGREHGDAAMALRLDLLAADLARAGNDAALQAQSALAVAADLFALGENAEAQHMFDKALAEPALATLDAARANEQIAVLLAVAARPARASHHYTLAANRYLADGARLGELRCRLHLAALGDDPHASRRATELAAELDPARLDRAQHLQLAGLFETRGDLASAVAHLDAALAPAAPLIPASKRRIGAVAMRLQLLASRLELAQLRDQTAQETEQDDLSGGLSRAALHARLPALVEHAGVGAPLSLLQVSIDRFGEIRAQRARHLGDDVLRSVAALLRLDRQPGDLLARIGDDEFLLALPATDAAAALDAAESVRRAIAHYDWATLHPALSVSVSIGAASCQPGDSADILLFRADLARYLAQRGGGNRVSSGEGAPE</sequence>
<evidence type="ECO:0000256" key="1">
    <source>
        <dbReference type="ARBA" id="ARBA00012528"/>
    </source>
</evidence>
<reference evidence="4 5" key="1">
    <citation type="submission" date="2021-01" db="EMBL/GenBank/DDBJ databases">
        <title>Draft Genome Sequence and Polyhydroxyalkanoate Biosynthetic Potential of Jeongeupia naejangsanensis Type Strain DSM 24253.</title>
        <authorList>
            <person name="Turrini P."/>
            <person name="Artuso I."/>
            <person name="Lugli G.A."/>
            <person name="Frangipani E."/>
            <person name="Ventura M."/>
            <person name="Visca P."/>
        </authorList>
    </citation>
    <scope>NUCLEOTIDE SEQUENCE [LARGE SCALE GENOMIC DNA]</scope>
    <source>
        <strain evidence="4 5">DSM 24253</strain>
    </source>
</reference>
<comment type="caution">
    <text evidence="4">The sequence shown here is derived from an EMBL/GenBank/DDBJ whole genome shotgun (WGS) entry which is preliminary data.</text>
</comment>
<dbReference type="RefSeq" id="WP_203539718.1">
    <property type="nucleotide sequence ID" value="NZ_JAESND010000010.1"/>
</dbReference>
<organism evidence="4 5">
    <name type="scientific">Jeongeupia naejangsanensis</name>
    <dbReference type="NCBI Taxonomy" id="613195"/>
    <lineage>
        <taxon>Bacteria</taxon>
        <taxon>Pseudomonadati</taxon>
        <taxon>Pseudomonadota</taxon>
        <taxon>Betaproteobacteria</taxon>
        <taxon>Neisseriales</taxon>
        <taxon>Chitinibacteraceae</taxon>
        <taxon>Jeongeupia</taxon>
    </lineage>
</organism>
<dbReference type="Proteomes" id="UP000809431">
    <property type="component" value="Unassembled WGS sequence"/>
</dbReference>
<dbReference type="SMART" id="SM00267">
    <property type="entry name" value="GGDEF"/>
    <property type="match status" value="1"/>
</dbReference>
<proteinExistence type="predicted"/>
<dbReference type="PANTHER" id="PTHR45138">
    <property type="entry name" value="REGULATORY COMPONENTS OF SENSORY TRANSDUCTION SYSTEM"/>
    <property type="match status" value="1"/>
</dbReference>
<dbReference type="PANTHER" id="PTHR45138:SF9">
    <property type="entry name" value="DIGUANYLATE CYCLASE DGCM-RELATED"/>
    <property type="match status" value="1"/>
</dbReference>
<protein>
    <recommendedName>
        <fullName evidence="1">diguanylate cyclase</fullName>
        <ecNumber evidence="1">2.7.7.65</ecNumber>
    </recommendedName>
</protein>
<feature type="domain" description="GGDEF" evidence="3">
    <location>
        <begin position="333"/>
        <end position="465"/>
    </location>
</feature>
<dbReference type="SUPFAM" id="SSF55073">
    <property type="entry name" value="Nucleotide cyclase"/>
    <property type="match status" value="1"/>
</dbReference>
<evidence type="ECO:0000256" key="2">
    <source>
        <dbReference type="ARBA" id="ARBA00034247"/>
    </source>
</evidence>
<dbReference type="Gene3D" id="3.30.70.270">
    <property type="match status" value="1"/>
</dbReference>
<accession>A0ABS2BR14</accession>
<comment type="catalytic activity">
    <reaction evidence="2">
        <text>2 GTP = 3',3'-c-di-GMP + 2 diphosphate</text>
        <dbReference type="Rhea" id="RHEA:24898"/>
        <dbReference type="ChEBI" id="CHEBI:33019"/>
        <dbReference type="ChEBI" id="CHEBI:37565"/>
        <dbReference type="ChEBI" id="CHEBI:58805"/>
        <dbReference type="EC" id="2.7.7.65"/>
    </reaction>
</comment>
<dbReference type="InterPro" id="IPR050469">
    <property type="entry name" value="Diguanylate_Cyclase"/>
</dbReference>
<dbReference type="InterPro" id="IPR043128">
    <property type="entry name" value="Rev_trsase/Diguanyl_cyclase"/>
</dbReference>
<dbReference type="EC" id="2.7.7.65" evidence="1"/>
<evidence type="ECO:0000313" key="4">
    <source>
        <dbReference type="EMBL" id="MBM3117503.1"/>
    </source>
</evidence>
<dbReference type="InterPro" id="IPR000160">
    <property type="entry name" value="GGDEF_dom"/>
</dbReference>
<dbReference type="CDD" id="cd01949">
    <property type="entry name" value="GGDEF"/>
    <property type="match status" value="1"/>
</dbReference>
<keyword evidence="5" id="KW-1185">Reference proteome</keyword>
<dbReference type="SUPFAM" id="SSF48452">
    <property type="entry name" value="TPR-like"/>
    <property type="match status" value="1"/>
</dbReference>
<name>A0ABS2BR14_9NEIS</name>
<evidence type="ECO:0000259" key="3">
    <source>
        <dbReference type="PROSITE" id="PS50887"/>
    </source>
</evidence>